<name>A0A9W9WQ66_9EURO</name>
<comment type="caution">
    <text evidence="9">The sequence shown here is derived from an EMBL/GenBank/DDBJ whole genome shotgun (WGS) entry which is preliminary data.</text>
</comment>
<keyword evidence="10" id="KW-1185">Reference proteome</keyword>
<evidence type="ECO:0000256" key="7">
    <source>
        <dbReference type="SAM" id="MobiDB-lite"/>
    </source>
</evidence>
<accession>A0A9W9WQ66</accession>
<feature type="region of interest" description="Disordered" evidence="7">
    <location>
        <begin position="439"/>
        <end position="458"/>
    </location>
</feature>
<keyword evidence="4 8" id="KW-1133">Transmembrane helix</keyword>
<dbReference type="GO" id="GO:0046873">
    <property type="term" value="F:metal ion transmembrane transporter activity"/>
    <property type="evidence" value="ECO:0007669"/>
    <property type="project" value="InterPro"/>
</dbReference>
<evidence type="ECO:0000256" key="8">
    <source>
        <dbReference type="SAM" id="Phobius"/>
    </source>
</evidence>
<feature type="transmembrane region" description="Helical" evidence="8">
    <location>
        <begin position="88"/>
        <end position="112"/>
    </location>
</feature>
<protein>
    <submittedName>
        <fullName evidence="9">ZIP metal ion transporter</fullName>
    </submittedName>
</protein>
<evidence type="ECO:0000256" key="1">
    <source>
        <dbReference type="ARBA" id="ARBA00004127"/>
    </source>
</evidence>
<dbReference type="InterPro" id="IPR007568">
    <property type="entry name" value="RTA1"/>
</dbReference>
<evidence type="ECO:0000313" key="9">
    <source>
        <dbReference type="EMBL" id="KAJ5471661.1"/>
    </source>
</evidence>
<evidence type="ECO:0000256" key="6">
    <source>
        <dbReference type="ARBA" id="ARBA00023136"/>
    </source>
</evidence>
<feature type="transmembrane region" description="Helical" evidence="8">
    <location>
        <begin position="463"/>
        <end position="479"/>
    </location>
</feature>
<dbReference type="AlphaFoldDB" id="A0A9W9WQ66"/>
<evidence type="ECO:0000256" key="4">
    <source>
        <dbReference type="ARBA" id="ARBA00022989"/>
    </source>
</evidence>
<feature type="transmembrane region" description="Helical" evidence="8">
    <location>
        <begin position="681"/>
        <end position="699"/>
    </location>
</feature>
<dbReference type="EMBL" id="JAPWDO010000005">
    <property type="protein sequence ID" value="KAJ5471661.1"/>
    <property type="molecule type" value="Genomic_DNA"/>
</dbReference>
<keyword evidence="6 8" id="KW-0472">Membrane</keyword>
<dbReference type="Pfam" id="PF02535">
    <property type="entry name" value="Zip"/>
    <property type="match status" value="1"/>
</dbReference>
<feature type="transmembrane region" description="Helical" evidence="8">
    <location>
        <begin position="594"/>
        <end position="615"/>
    </location>
</feature>
<feature type="transmembrane region" description="Helical" evidence="8">
    <location>
        <begin position="22"/>
        <end position="42"/>
    </location>
</feature>
<dbReference type="InterPro" id="IPR003689">
    <property type="entry name" value="ZIP"/>
</dbReference>
<evidence type="ECO:0000313" key="10">
    <source>
        <dbReference type="Proteomes" id="UP001147760"/>
    </source>
</evidence>
<gene>
    <name evidence="9" type="ORF">N7530_009018</name>
</gene>
<feature type="transmembrane region" description="Helical" evidence="8">
    <location>
        <begin position="132"/>
        <end position="151"/>
    </location>
</feature>
<feature type="transmembrane region" description="Helical" evidence="8">
    <location>
        <begin position="345"/>
        <end position="366"/>
    </location>
</feature>
<feature type="transmembrane region" description="Helical" evidence="8">
    <location>
        <begin position="315"/>
        <end position="339"/>
    </location>
</feature>
<feature type="transmembrane region" description="Helical" evidence="8">
    <location>
        <begin position="560"/>
        <end position="582"/>
    </location>
</feature>
<proteinExistence type="predicted"/>
<organism evidence="9 10">
    <name type="scientific">Penicillium desertorum</name>
    <dbReference type="NCBI Taxonomy" id="1303715"/>
    <lineage>
        <taxon>Eukaryota</taxon>
        <taxon>Fungi</taxon>
        <taxon>Dikarya</taxon>
        <taxon>Ascomycota</taxon>
        <taxon>Pezizomycotina</taxon>
        <taxon>Eurotiomycetes</taxon>
        <taxon>Eurotiomycetidae</taxon>
        <taxon>Eurotiales</taxon>
        <taxon>Aspergillaceae</taxon>
        <taxon>Penicillium</taxon>
    </lineage>
</organism>
<reference evidence="9" key="2">
    <citation type="journal article" date="2023" name="IMA Fungus">
        <title>Comparative genomic study of the Penicillium genus elucidates a diverse pangenome and 15 lateral gene transfer events.</title>
        <authorList>
            <person name="Petersen C."/>
            <person name="Sorensen T."/>
            <person name="Nielsen M.R."/>
            <person name="Sondergaard T.E."/>
            <person name="Sorensen J.L."/>
            <person name="Fitzpatrick D.A."/>
            <person name="Frisvad J.C."/>
            <person name="Nielsen K.L."/>
        </authorList>
    </citation>
    <scope>NUCLEOTIDE SEQUENCE</scope>
    <source>
        <strain evidence="9">IBT 17660</strain>
    </source>
</reference>
<comment type="subcellular location">
    <subcellularLocation>
        <location evidence="1">Endomembrane system</location>
        <topology evidence="1">Multi-pass membrane protein</topology>
    </subcellularLocation>
    <subcellularLocation>
        <location evidence="2">Golgi apparatus membrane</location>
    </subcellularLocation>
</comment>
<feature type="transmembrane region" description="Helical" evidence="8">
    <location>
        <begin position="229"/>
        <end position="247"/>
    </location>
</feature>
<feature type="region of interest" description="Disordered" evidence="7">
    <location>
        <begin position="650"/>
        <end position="674"/>
    </location>
</feature>
<feature type="transmembrane region" description="Helical" evidence="8">
    <location>
        <begin position="627"/>
        <end position="645"/>
    </location>
</feature>
<keyword evidence="5" id="KW-0333">Golgi apparatus</keyword>
<feature type="transmembrane region" description="Helical" evidence="8">
    <location>
        <begin position="49"/>
        <end position="68"/>
    </location>
</feature>
<dbReference type="GO" id="GO:0006829">
    <property type="term" value="P:zinc ion transport"/>
    <property type="evidence" value="ECO:0007669"/>
    <property type="project" value="InterPro"/>
</dbReference>
<dbReference type="GO" id="GO:0000139">
    <property type="term" value="C:Golgi membrane"/>
    <property type="evidence" value="ECO:0007669"/>
    <property type="project" value="UniProtKB-SubCell"/>
</dbReference>
<dbReference type="PANTHER" id="PTHR16133">
    <property type="entry name" value="SOLUTE CARRIER FAMILY 39 ZINC TRANSPORTER , MEMBER 9-RELATED"/>
    <property type="match status" value="1"/>
</dbReference>
<dbReference type="InterPro" id="IPR045891">
    <property type="entry name" value="ZIP9"/>
</dbReference>
<reference evidence="9" key="1">
    <citation type="submission" date="2022-12" db="EMBL/GenBank/DDBJ databases">
        <authorList>
            <person name="Petersen C."/>
        </authorList>
    </citation>
    <scope>NUCLEOTIDE SEQUENCE</scope>
    <source>
        <strain evidence="9">IBT 17660</strain>
    </source>
</reference>
<dbReference type="OrthoDB" id="19859at2759"/>
<feature type="transmembrane region" description="Helical" evidence="8">
    <location>
        <begin position="171"/>
        <end position="195"/>
    </location>
</feature>
<dbReference type="Pfam" id="PF04479">
    <property type="entry name" value="RTA1"/>
    <property type="match status" value="1"/>
</dbReference>
<dbReference type="Proteomes" id="UP001147760">
    <property type="component" value="Unassembled WGS sequence"/>
</dbReference>
<sequence>MSLIGRAPHSEMKISFYAYNPSLAVAIAAAIFYIVAFLLTAIQWIRYRAWVWSIMVLAAAMEAIGYIARCASVQNTSERPVYVLQLSLIILAPVLMAACCYVIFSRILFLVVPQEAMTFRLCWIPPRFITPIFVGCDIFALLLQLSGAVMISSVEATDKDAKDKLDTGKHVAQAGVIIQLVAFGLFAVAAVRFNFTSKRFTRFLSERYENVGEKGYIIDGVVKDNNWPALLRVVNLTTILILVRSIYRLVEFTEGTTGYVSTHEWPMYVFDALCIYPCVALFVYWHPGRYLPYLGFRLPKGAHGSMNCEIIMEGLFTLLALSIVMAITSFVVGSLPLAFTLSPSQLRLISSIGMGVLVGTSLIVIIPEGIETLYSANSLTHKQHNTRATAIEWQHQAPAVAATLVPNGDSASNAPSDTPVPGLILERDQLSESQTLYVRKEDSTDETTGKDTIHGEEESSPHAWVGIALISGFILMYLVDKLPEFAAPSKSERTPYHISLDNLGSGLRRGSSPSREGGLLDANHASRRGHSFATTTGLVIHAAADGIALGASSSDAGLSFIIFLAIMVHKAPASFGLTSVLLKQGLSSRTARAHLLVFSLAAPFGALATFLFVQMTGSSGADEAGTHWRTGMLLLFSGGTFLYVATHTMQENGPGSSPRELPINGYGDRDQNGSDKSMRDLIASVLGMILPLFLQIGHAH</sequence>
<evidence type="ECO:0000256" key="3">
    <source>
        <dbReference type="ARBA" id="ARBA00022692"/>
    </source>
</evidence>
<evidence type="ECO:0000256" key="5">
    <source>
        <dbReference type="ARBA" id="ARBA00023034"/>
    </source>
</evidence>
<dbReference type="PANTHER" id="PTHR16133:SF0">
    <property type="entry name" value="ZINC_IRON REGULATED TRANSPORTER-RELATED PROTEIN 102B, ISOFORM E"/>
    <property type="match status" value="1"/>
</dbReference>
<evidence type="ECO:0000256" key="2">
    <source>
        <dbReference type="ARBA" id="ARBA00004394"/>
    </source>
</evidence>
<feature type="transmembrane region" description="Helical" evidence="8">
    <location>
        <begin position="267"/>
        <end position="285"/>
    </location>
</feature>
<keyword evidence="3 8" id="KW-0812">Transmembrane</keyword>